<keyword evidence="2" id="KW-1133">Transmembrane helix</keyword>
<accession>A0ABR1FH44</accession>
<reference evidence="4 5" key="1">
    <citation type="submission" date="2024-03" db="EMBL/GenBank/DDBJ databases">
        <title>Aureococcus anophagefferens CCMP1851 and Kratosvirus quantuckense: Draft genome of a second virus-susceptible host strain in the model system.</title>
        <authorList>
            <person name="Chase E."/>
            <person name="Truchon A.R."/>
            <person name="Schepens W."/>
            <person name="Wilhelm S.W."/>
        </authorList>
    </citation>
    <scope>NUCLEOTIDE SEQUENCE [LARGE SCALE GENOMIC DNA]</scope>
    <source>
        <strain evidence="4 5">CCMP1851</strain>
    </source>
</reference>
<keyword evidence="2" id="KW-0812">Transmembrane</keyword>
<evidence type="ECO:0008006" key="6">
    <source>
        <dbReference type="Google" id="ProtNLM"/>
    </source>
</evidence>
<feature type="compositionally biased region" description="Low complexity" evidence="1">
    <location>
        <begin position="252"/>
        <end position="261"/>
    </location>
</feature>
<protein>
    <recommendedName>
        <fullName evidence="6">CS domain-containing protein</fullName>
    </recommendedName>
</protein>
<keyword evidence="3" id="KW-0732">Signal</keyword>
<evidence type="ECO:0000313" key="4">
    <source>
        <dbReference type="EMBL" id="KAK7230674.1"/>
    </source>
</evidence>
<evidence type="ECO:0000313" key="5">
    <source>
        <dbReference type="Proteomes" id="UP001363151"/>
    </source>
</evidence>
<proteinExistence type="predicted"/>
<dbReference type="Proteomes" id="UP001363151">
    <property type="component" value="Unassembled WGS sequence"/>
</dbReference>
<evidence type="ECO:0000256" key="3">
    <source>
        <dbReference type="SAM" id="SignalP"/>
    </source>
</evidence>
<sequence>MRLRCLLALAITSTAEEIAPELLKDPEPAPAADHSIEAHLKAAAPEPPAAESPARALERLVARGRFGEAATLAKAGGAGLAAARRGRRRENASHLFVEVRFAHSLTAPANTDAYVESATVQARSCALDAATKHASGKRWALRLEELWDELDAAASDTAAAASAGRAVIYLGKRHVGVKWPRLVACGVKAPAHSAMWMDMQQALGLDYFPGETADDACEGVEPAARATTTTTEAEADAAFEDFLDDALADDAPAAPATTTAAPKKKKKASPEERAARAAVKALKKNATKARKAVAEDVARRRKAVEADLRAANLKLREDHDARAMFVDHAPAWVPAWLPRRLLVRDGVWTLFLNVARARRDEAHKAALHAKLTKFGAASASAAAAVAGAALLSGAGADVALLAVVVAAVFVAAVAVLLRALHAAA</sequence>
<dbReference type="EMBL" id="JBBJCI010000426">
    <property type="protein sequence ID" value="KAK7230674.1"/>
    <property type="molecule type" value="Genomic_DNA"/>
</dbReference>
<organism evidence="4 5">
    <name type="scientific">Aureococcus anophagefferens</name>
    <name type="common">Harmful bloom alga</name>
    <dbReference type="NCBI Taxonomy" id="44056"/>
    <lineage>
        <taxon>Eukaryota</taxon>
        <taxon>Sar</taxon>
        <taxon>Stramenopiles</taxon>
        <taxon>Ochrophyta</taxon>
        <taxon>Pelagophyceae</taxon>
        <taxon>Pelagomonadales</taxon>
        <taxon>Pelagomonadaceae</taxon>
        <taxon>Aureococcus</taxon>
    </lineage>
</organism>
<gene>
    <name evidence="4" type="ORF">SO694_00078064</name>
</gene>
<keyword evidence="2" id="KW-0472">Membrane</keyword>
<feature type="chain" id="PRO_5045597746" description="CS domain-containing protein" evidence="3">
    <location>
        <begin position="16"/>
        <end position="424"/>
    </location>
</feature>
<evidence type="ECO:0000256" key="2">
    <source>
        <dbReference type="SAM" id="Phobius"/>
    </source>
</evidence>
<evidence type="ECO:0000256" key="1">
    <source>
        <dbReference type="SAM" id="MobiDB-lite"/>
    </source>
</evidence>
<feature type="signal peptide" evidence="3">
    <location>
        <begin position="1"/>
        <end position="15"/>
    </location>
</feature>
<comment type="caution">
    <text evidence="4">The sequence shown here is derived from an EMBL/GenBank/DDBJ whole genome shotgun (WGS) entry which is preliminary data.</text>
</comment>
<feature type="transmembrane region" description="Helical" evidence="2">
    <location>
        <begin position="398"/>
        <end position="420"/>
    </location>
</feature>
<keyword evidence="5" id="KW-1185">Reference proteome</keyword>
<name>A0ABR1FH44_AURAN</name>
<feature type="region of interest" description="Disordered" evidence="1">
    <location>
        <begin position="252"/>
        <end position="272"/>
    </location>
</feature>